<dbReference type="Proteomes" id="UP000518887">
    <property type="component" value="Unassembled WGS sequence"/>
</dbReference>
<keyword evidence="1" id="KW-0812">Transmembrane</keyword>
<feature type="transmembrane region" description="Helical" evidence="1">
    <location>
        <begin position="7"/>
        <end position="28"/>
    </location>
</feature>
<keyword evidence="1" id="KW-1133">Transmembrane helix</keyword>
<accession>A0A7W8G8I9</accession>
<sequence length="180" mass="21242">MRRNKLFYFSIWVSSLTIFVFILALFIYAMLNNCKYVLDILGFLFGGLLSSFIITLLFYLIAENKYFRFLNKTDLAYKIAESIGSCIGSDSDRLRDDLEKKRIRRDLLIELFPNTAEFVDNYFAKYGELMKKIPELNSFSAFCKRDSEIGHHLSDEQKARALKLRNEFFEELEDLFKKDL</sequence>
<dbReference type="AlphaFoldDB" id="A0A7W8G8I9"/>
<comment type="caution">
    <text evidence="2">The sequence shown here is derived from an EMBL/GenBank/DDBJ whole genome shotgun (WGS) entry which is preliminary data.</text>
</comment>
<dbReference type="EMBL" id="JACHFQ010000003">
    <property type="protein sequence ID" value="MBB5225717.1"/>
    <property type="molecule type" value="Genomic_DNA"/>
</dbReference>
<evidence type="ECO:0000313" key="2">
    <source>
        <dbReference type="EMBL" id="MBB5225717.1"/>
    </source>
</evidence>
<keyword evidence="1" id="KW-0472">Membrane</keyword>
<dbReference type="RefSeq" id="WP_184658268.1">
    <property type="nucleotide sequence ID" value="NZ_CP031518.1"/>
</dbReference>
<name>A0A7W8G8I9_9SPIR</name>
<reference evidence="2 3" key="1">
    <citation type="submission" date="2020-08" db="EMBL/GenBank/DDBJ databases">
        <title>Genomic Encyclopedia of Type Strains, Phase IV (KMG-IV): sequencing the most valuable type-strain genomes for metagenomic binning, comparative biology and taxonomic classification.</title>
        <authorList>
            <person name="Goeker M."/>
        </authorList>
    </citation>
    <scope>NUCLEOTIDE SEQUENCE [LARGE SCALE GENOMIC DNA]</scope>
    <source>
        <strain evidence="2 3">DSM 103462</strain>
    </source>
</reference>
<evidence type="ECO:0000256" key="1">
    <source>
        <dbReference type="SAM" id="Phobius"/>
    </source>
</evidence>
<feature type="transmembrane region" description="Helical" evidence="1">
    <location>
        <begin position="40"/>
        <end position="62"/>
    </location>
</feature>
<protein>
    <submittedName>
        <fullName evidence="2">Uncharacterized protein</fullName>
    </submittedName>
</protein>
<proteinExistence type="predicted"/>
<keyword evidence="3" id="KW-1185">Reference proteome</keyword>
<gene>
    <name evidence="2" type="ORF">HNP76_001074</name>
</gene>
<organism evidence="2 3">
    <name type="scientific">Treponema ruminis</name>
    <dbReference type="NCBI Taxonomy" id="744515"/>
    <lineage>
        <taxon>Bacteria</taxon>
        <taxon>Pseudomonadati</taxon>
        <taxon>Spirochaetota</taxon>
        <taxon>Spirochaetia</taxon>
        <taxon>Spirochaetales</taxon>
        <taxon>Treponemataceae</taxon>
        <taxon>Treponema</taxon>
    </lineage>
</organism>
<evidence type="ECO:0000313" key="3">
    <source>
        <dbReference type="Proteomes" id="UP000518887"/>
    </source>
</evidence>